<keyword evidence="8" id="KW-1185">Reference proteome</keyword>
<name>A0ABR8LH08_9ALTE</name>
<evidence type="ECO:0000256" key="4">
    <source>
        <dbReference type="SAM" id="Phobius"/>
    </source>
</evidence>
<dbReference type="EMBL" id="JABBXD010000001">
    <property type="protein sequence ID" value="MBD3584376.1"/>
    <property type="molecule type" value="Genomic_DNA"/>
</dbReference>
<dbReference type="InterPro" id="IPR050469">
    <property type="entry name" value="Diguanylate_Cyclase"/>
</dbReference>
<dbReference type="InterPro" id="IPR029787">
    <property type="entry name" value="Nucleotide_cyclase"/>
</dbReference>
<gene>
    <name evidence="7" type="ORF">HHX48_01340</name>
</gene>
<dbReference type="SUPFAM" id="SSF55073">
    <property type="entry name" value="Nucleotide cyclase"/>
    <property type="match status" value="1"/>
</dbReference>
<keyword evidence="3" id="KW-0175">Coiled coil</keyword>
<evidence type="ECO:0000256" key="1">
    <source>
        <dbReference type="ARBA" id="ARBA00012528"/>
    </source>
</evidence>
<feature type="coiled-coil region" evidence="3">
    <location>
        <begin position="336"/>
        <end position="363"/>
    </location>
</feature>
<comment type="caution">
    <text evidence="7">The sequence shown here is derived from an EMBL/GenBank/DDBJ whole genome shotgun (WGS) entry which is preliminary data.</text>
</comment>
<dbReference type="Gene3D" id="1.25.40.10">
    <property type="entry name" value="Tetratricopeptide repeat domain"/>
    <property type="match status" value="1"/>
</dbReference>
<dbReference type="PANTHER" id="PTHR45138">
    <property type="entry name" value="REGULATORY COMPONENTS OF SENSORY TRANSDUCTION SYSTEM"/>
    <property type="match status" value="1"/>
</dbReference>
<dbReference type="EC" id="2.7.7.65" evidence="1"/>
<accession>A0ABR8LH08</accession>
<dbReference type="Pfam" id="PF00990">
    <property type="entry name" value="GGDEF"/>
    <property type="match status" value="1"/>
</dbReference>
<evidence type="ECO:0000259" key="6">
    <source>
        <dbReference type="PROSITE" id="PS50887"/>
    </source>
</evidence>
<organism evidence="7 8">
    <name type="scientific">Salinimonas profundi</name>
    <dbReference type="NCBI Taxonomy" id="2729140"/>
    <lineage>
        <taxon>Bacteria</taxon>
        <taxon>Pseudomonadati</taxon>
        <taxon>Pseudomonadota</taxon>
        <taxon>Gammaproteobacteria</taxon>
        <taxon>Alteromonadales</taxon>
        <taxon>Alteromonadaceae</taxon>
        <taxon>Alteromonas/Salinimonas group</taxon>
        <taxon>Salinimonas</taxon>
    </lineage>
</organism>
<evidence type="ECO:0000256" key="2">
    <source>
        <dbReference type="ARBA" id="ARBA00034247"/>
    </source>
</evidence>
<evidence type="ECO:0000313" key="7">
    <source>
        <dbReference type="EMBL" id="MBD3584376.1"/>
    </source>
</evidence>
<dbReference type="InterPro" id="IPR011990">
    <property type="entry name" value="TPR-like_helical_dom_sf"/>
</dbReference>
<feature type="signal peptide" evidence="5">
    <location>
        <begin position="1"/>
        <end position="18"/>
    </location>
</feature>
<dbReference type="CDD" id="cd01949">
    <property type="entry name" value="GGDEF"/>
    <property type="match status" value="1"/>
</dbReference>
<dbReference type="InterPro" id="IPR043128">
    <property type="entry name" value="Rev_trsase/Diguanyl_cyclase"/>
</dbReference>
<keyword evidence="4" id="KW-0812">Transmembrane</keyword>
<dbReference type="PANTHER" id="PTHR45138:SF9">
    <property type="entry name" value="DIGUANYLATE CYCLASE DGCM-RELATED"/>
    <property type="match status" value="1"/>
</dbReference>
<protein>
    <recommendedName>
        <fullName evidence="1">diguanylate cyclase</fullName>
        <ecNumber evidence="1">2.7.7.65</ecNumber>
    </recommendedName>
</protein>
<dbReference type="NCBIfam" id="TIGR00254">
    <property type="entry name" value="GGDEF"/>
    <property type="match status" value="1"/>
</dbReference>
<reference evidence="7 8" key="1">
    <citation type="submission" date="2020-04" db="EMBL/GenBank/DDBJ databases">
        <title>Salinimonas sp. HHU 13199.</title>
        <authorList>
            <person name="Cui X."/>
            <person name="Zhang D."/>
        </authorList>
    </citation>
    <scope>NUCLEOTIDE SEQUENCE [LARGE SCALE GENOMIC DNA]</scope>
    <source>
        <strain evidence="7 8">HHU 13199</strain>
    </source>
</reference>
<sequence>MRIFLLLIFLSTVIPAFADTNAMLEEADSLRLADPKKAKQILDDLDRESLGIEEQYTYDYITIYISTFMEQNLGKTIKRYEAFIKRIPDSPAKVRAMTSLLGLSAYKGHWPRSFALVSELTSLMNRIDAHEVEPDAYNGLVLFYNEVEQPDMAISYAQKIFSHPAATSYHQCIALTEQAFNLAISEPAKISDDDFYDAIELCGAVPLPYYVAVNYNNLLDFLIDKQAYTEASLIVSEATKHVEAIDFKYLTASLLLIKAKLKVAASEPEQAKQYALQVLEADADKEYRESLISAYSILANIAAEQQQYEQAYEYEKKHRELSVSLYNQKVTKSLAIQEARFDLQAKESQIDLLDKKNQLLSTESKLVKEQISSMLLVIGLALLVVVMLLFWSYRARKTQKRLHYLASTDHLTGINNRGYFSEKSKAILTNAEKSESSVSLIFIDLDHFKTINDAYGHKVGDWVLVKVVESLKALTAAKGMQIGRVGGEEFGIILPDTDSIAAKDFAEQCRETIQKIDTFDTGSHFQVTASFGIADTGEAGYNLDNLFSAADLALYQSKKYGRNRVCCYQSDKIDL</sequence>
<keyword evidence="4" id="KW-0472">Membrane</keyword>
<feature type="domain" description="GGDEF" evidence="6">
    <location>
        <begin position="436"/>
        <end position="570"/>
    </location>
</feature>
<dbReference type="Gene3D" id="3.30.70.270">
    <property type="match status" value="1"/>
</dbReference>
<keyword evidence="4" id="KW-1133">Transmembrane helix</keyword>
<feature type="chain" id="PRO_5046579347" description="diguanylate cyclase" evidence="5">
    <location>
        <begin position="19"/>
        <end position="575"/>
    </location>
</feature>
<dbReference type="SMART" id="SM00267">
    <property type="entry name" value="GGDEF"/>
    <property type="match status" value="1"/>
</dbReference>
<evidence type="ECO:0000256" key="3">
    <source>
        <dbReference type="SAM" id="Coils"/>
    </source>
</evidence>
<proteinExistence type="predicted"/>
<dbReference type="RefSeq" id="WP_191021842.1">
    <property type="nucleotide sequence ID" value="NZ_JABBXD010000001.1"/>
</dbReference>
<evidence type="ECO:0000313" key="8">
    <source>
        <dbReference type="Proteomes" id="UP000624419"/>
    </source>
</evidence>
<dbReference type="PROSITE" id="PS50887">
    <property type="entry name" value="GGDEF"/>
    <property type="match status" value="1"/>
</dbReference>
<dbReference type="InterPro" id="IPR000160">
    <property type="entry name" value="GGDEF_dom"/>
</dbReference>
<evidence type="ECO:0000256" key="5">
    <source>
        <dbReference type="SAM" id="SignalP"/>
    </source>
</evidence>
<comment type="catalytic activity">
    <reaction evidence="2">
        <text>2 GTP = 3',3'-c-di-GMP + 2 diphosphate</text>
        <dbReference type="Rhea" id="RHEA:24898"/>
        <dbReference type="ChEBI" id="CHEBI:33019"/>
        <dbReference type="ChEBI" id="CHEBI:37565"/>
        <dbReference type="ChEBI" id="CHEBI:58805"/>
        <dbReference type="EC" id="2.7.7.65"/>
    </reaction>
</comment>
<dbReference type="SUPFAM" id="SSF48452">
    <property type="entry name" value="TPR-like"/>
    <property type="match status" value="1"/>
</dbReference>
<keyword evidence="5" id="KW-0732">Signal</keyword>
<dbReference type="Proteomes" id="UP000624419">
    <property type="component" value="Unassembled WGS sequence"/>
</dbReference>
<feature type="transmembrane region" description="Helical" evidence="4">
    <location>
        <begin position="371"/>
        <end position="391"/>
    </location>
</feature>